<dbReference type="PANTHER" id="PTHR43798:SF33">
    <property type="entry name" value="HYDROLASE, PUTATIVE (AFU_ORTHOLOGUE AFUA_2G14860)-RELATED"/>
    <property type="match status" value="1"/>
</dbReference>
<dbReference type="GO" id="GO:0016787">
    <property type="term" value="F:hydrolase activity"/>
    <property type="evidence" value="ECO:0007669"/>
    <property type="project" value="UniProtKB-KW"/>
</dbReference>
<dbReference type="InterPro" id="IPR029058">
    <property type="entry name" value="AB_hydrolase_fold"/>
</dbReference>
<proteinExistence type="predicted"/>
<dbReference type="SUPFAM" id="SSF53474">
    <property type="entry name" value="alpha/beta-Hydrolases"/>
    <property type="match status" value="1"/>
</dbReference>
<dbReference type="GO" id="GO:0016020">
    <property type="term" value="C:membrane"/>
    <property type="evidence" value="ECO:0007669"/>
    <property type="project" value="TreeGrafter"/>
</dbReference>
<dbReference type="InterPro" id="IPR050266">
    <property type="entry name" value="AB_hydrolase_sf"/>
</dbReference>
<dbReference type="RefSeq" id="WP_012240101.1">
    <property type="nucleotide sequence ID" value="NC_010162.1"/>
</dbReference>
<evidence type="ECO:0000259" key="1">
    <source>
        <dbReference type="Pfam" id="PF00561"/>
    </source>
</evidence>
<dbReference type="Pfam" id="PF00561">
    <property type="entry name" value="Abhydrolase_1"/>
    <property type="match status" value="1"/>
</dbReference>
<keyword evidence="2" id="KW-0378">Hydrolase</keyword>
<accession>A9F403</accession>
<evidence type="ECO:0000313" key="2">
    <source>
        <dbReference type="EMBL" id="CAN97662.1"/>
    </source>
</evidence>
<organism evidence="2 3">
    <name type="scientific">Sorangium cellulosum (strain So ce56)</name>
    <name type="common">Polyangium cellulosum (strain So ce56)</name>
    <dbReference type="NCBI Taxonomy" id="448385"/>
    <lineage>
        <taxon>Bacteria</taxon>
        <taxon>Pseudomonadati</taxon>
        <taxon>Myxococcota</taxon>
        <taxon>Polyangia</taxon>
        <taxon>Polyangiales</taxon>
        <taxon>Polyangiaceae</taxon>
        <taxon>Sorangium</taxon>
    </lineage>
</organism>
<evidence type="ECO:0000313" key="3">
    <source>
        <dbReference type="Proteomes" id="UP000002139"/>
    </source>
</evidence>
<dbReference type="HOGENOM" id="CLU_020336_50_4_7"/>
<dbReference type="PANTHER" id="PTHR43798">
    <property type="entry name" value="MONOACYLGLYCEROL LIPASE"/>
    <property type="match status" value="1"/>
</dbReference>
<feature type="domain" description="AB hydrolase-1" evidence="1">
    <location>
        <begin position="27"/>
        <end position="249"/>
    </location>
</feature>
<dbReference type="AlphaFoldDB" id="A9F403"/>
<dbReference type="KEGG" id="scl:sce7493"/>
<dbReference type="EMBL" id="AM746676">
    <property type="protein sequence ID" value="CAN97662.1"/>
    <property type="molecule type" value="Genomic_DNA"/>
</dbReference>
<dbReference type="Proteomes" id="UP000002139">
    <property type="component" value="Chromosome"/>
</dbReference>
<reference evidence="2 3" key="1">
    <citation type="journal article" date="2007" name="Nat. Biotechnol.">
        <title>Complete genome sequence of the myxobacterium Sorangium cellulosum.</title>
        <authorList>
            <person name="Schneiker S."/>
            <person name="Perlova O."/>
            <person name="Kaiser O."/>
            <person name="Gerth K."/>
            <person name="Alici A."/>
            <person name="Altmeyer M.O."/>
            <person name="Bartels D."/>
            <person name="Bekel T."/>
            <person name="Beyer S."/>
            <person name="Bode E."/>
            <person name="Bode H.B."/>
            <person name="Bolten C.J."/>
            <person name="Choudhuri J.V."/>
            <person name="Doss S."/>
            <person name="Elnakady Y.A."/>
            <person name="Frank B."/>
            <person name="Gaigalat L."/>
            <person name="Goesmann A."/>
            <person name="Groeger C."/>
            <person name="Gross F."/>
            <person name="Jelsbak L."/>
            <person name="Jelsbak L."/>
            <person name="Kalinowski J."/>
            <person name="Kegler C."/>
            <person name="Knauber T."/>
            <person name="Konietzny S."/>
            <person name="Kopp M."/>
            <person name="Krause L."/>
            <person name="Krug D."/>
            <person name="Linke B."/>
            <person name="Mahmud T."/>
            <person name="Martinez-Arias R."/>
            <person name="McHardy A.C."/>
            <person name="Merai M."/>
            <person name="Meyer F."/>
            <person name="Mormann S."/>
            <person name="Munoz-Dorado J."/>
            <person name="Perez J."/>
            <person name="Pradella S."/>
            <person name="Rachid S."/>
            <person name="Raddatz G."/>
            <person name="Rosenau F."/>
            <person name="Rueckert C."/>
            <person name="Sasse F."/>
            <person name="Scharfe M."/>
            <person name="Schuster S.C."/>
            <person name="Suen G."/>
            <person name="Treuner-Lange A."/>
            <person name="Velicer G.J."/>
            <person name="Vorholter F.-J."/>
            <person name="Weissman K.J."/>
            <person name="Welch R.D."/>
            <person name="Wenzel S.C."/>
            <person name="Whitworth D.E."/>
            <person name="Wilhelm S."/>
            <person name="Wittmann C."/>
            <person name="Bloecker H."/>
            <person name="Puehler A."/>
            <person name="Mueller R."/>
        </authorList>
    </citation>
    <scope>NUCLEOTIDE SEQUENCE [LARGE SCALE GENOMIC DNA]</scope>
    <source>
        <strain evidence="3">So ce56</strain>
    </source>
</reference>
<dbReference type="BioCyc" id="SCEL448385:SCE_RS38400-MONOMER"/>
<sequence length="265" mass="28610">MTTWISVVCETNGITIHYLRTGGAKVPVVLLHGLMGSGACWTPLARALEGEFDVVMPDARGHGGSSAPPHGYRYDDHASDVVGLIRGLSLSRPVLLGHSMGGMTAAVVASRGAGVLRGLILVDPTFLSPERQREVHASDVAEQHRQALALQKSDLVAKARARDPRRSLELIELQAEARLKTRMDALDVLTPPNPAYRDVVSAIDVPSLLVIGDDSPVVTLEMATELRGLNPRVRIEQVHDAGHGLPFQRPERLGEVVLSFLRELA</sequence>
<dbReference type="PRINTS" id="PR00111">
    <property type="entry name" value="ABHYDROLASE"/>
</dbReference>
<keyword evidence="3" id="KW-1185">Reference proteome</keyword>
<dbReference type="InterPro" id="IPR000073">
    <property type="entry name" value="AB_hydrolase_1"/>
</dbReference>
<dbReference type="eggNOG" id="COG2267">
    <property type="taxonomic scope" value="Bacteria"/>
</dbReference>
<name>A9F403_SORC5</name>
<dbReference type="STRING" id="448385.sce7493"/>
<protein>
    <submittedName>
        <fullName evidence="2">Hydrolase</fullName>
    </submittedName>
</protein>
<gene>
    <name evidence="2" type="ordered locus">sce7493</name>
</gene>
<dbReference type="Gene3D" id="3.40.50.1820">
    <property type="entry name" value="alpha/beta hydrolase"/>
    <property type="match status" value="1"/>
</dbReference>
<dbReference type="OrthoDB" id="5342129at2"/>